<evidence type="ECO:0000313" key="7">
    <source>
        <dbReference type="EMBL" id="HJA06111.1"/>
    </source>
</evidence>
<feature type="domain" description="Peptidase M26 N-terminal" evidence="4">
    <location>
        <begin position="1402"/>
        <end position="1487"/>
    </location>
</feature>
<protein>
    <submittedName>
        <fullName evidence="7">Uncharacterized protein</fullName>
    </submittedName>
</protein>
<dbReference type="Pfam" id="PF07581">
    <property type="entry name" value="Glug"/>
    <property type="match status" value="1"/>
</dbReference>
<reference evidence="7" key="1">
    <citation type="journal article" date="2021" name="PeerJ">
        <title>Extensive microbial diversity within the chicken gut microbiome revealed by metagenomics and culture.</title>
        <authorList>
            <person name="Gilroy R."/>
            <person name="Ravi A."/>
            <person name="Getino M."/>
            <person name="Pursley I."/>
            <person name="Horton D.L."/>
            <person name="Alikhan N.F."/>
            <person name="Baker D."/>
            <person name="Gharbi K."/>
            <person name="Hall N."/>
            <person name="Watson M."/>
            <person name="Adriaenssens E.M."/>
            <person name="Foster-Nyarko E."/>
            <person name="Jarju S."/>
            <person name="Secka A."/>
            <person name="Antonio M."/>
            <person name="Oren A."/>
            <person name="Chaudhuri R.R."/>
            <person name="La Ragione R."/>
            <person name="Hildebrand F."/>
            <person name="Pallen M.J."/>
        </authorList>
    </citation>
    <scope>NUCLEOTIDE SEQUENCE</scope>
    <source>
        <strain evidence="7">ChiSjej2B20-11307</strain>
    </source>
</reference>
<dbReference type="InterPro" id="IPR008006">
    <property type="entry name" value="Peptidase_M26_N_dom"/>
</dbReference>
<evidence type="ECO:0000313" key="8">
    <source>
        <dbReference type="Proteomes" id="UP000824223"/>
    </source>
</evidence>
<sequence>MKKVKILAALAAIFFAVGVGHEPVTAMAAGSQNPPAVSDTVMEFKEVTDTILYRSTGEGKAEKVEKLDISKGVPENVDDYYAVIKMKSLPDYYAGIKGFEVSEDSEEVTVMIDQEAVVQYGEKGTGRKSGFSFTVPTTTNQQESAASKFFDKMSKDLDGTYELTEDLDASGLADAAAAVKGTFTGTLDGKGHRIKNLDRPLFEVLKGAKIKNLVIGNATITKNSKGILAGQILNQSQITSTYIVDSSLINNQNQIGGFAGVITNSTVSNSAAINITIKGSNTIGGIAGQTNGTTKIENCYVTGTLEGTLSHNLGTRVGGITGWHSGKAIDHCLTKVSITAPAKKGNGGIIGGPGSGQVTIENSLSLSTGTAYRIAGFDTLNKAQSVYEYTESDSATNINDNNTVKETSNIYNKDFYIETLGFSEDIWNFDLLGNEILPSLKDDPVPKKIDEYEIHDNENEIPNYKEVRKNSAYQANKEIAYANMAKLMPFADTAYWVESGNKIDSYDALAFRKIKMILPLGDGNSLVSSVTESEEGVIKKLRVIYDNDQTEDIAVQFEKEVGGVVAQYKAANRGVSYQFEKYITRIDAEMLDEVVEKAESLDYAKQISLLTDEEESRLYTDYYNDTVKPNLEKVLLKWIGAGDEFPTYCTQEGVKEQVKATLLNEDNLKRFLYGYNYIDKWYHIEFGGVVLSDVLYFNGTVFSEDLTADYLTEKVLSVGQGLRATNRTQDFYSNVLQSETGKGMMDFLTWMAERVARYVDANDWMKDNFDGILKEQDRDQSDGTTRYRIWDIMEGLSGRMNHILPILTAPQEDMYMISMPSQLMIGSLNRYPEYHQANGRQKMEEIIDAYAARMGHFYGVSGNLVPDSSDILNGFVNIQYDTRFSFPKSDGITAGTQEPGKTNDPVMKWVYEAVNSWPAGNGSGAYANGTNVWWAVYAALKNDLSTTTHETAHNQDGRYFYAGAGRRAGTGGEAHADGNIAQDIVDGSTVFNMSTEKDMNSDVTNNFSYTRIDTPEKIQDYYKDMFDTMYVLEYMAGQAFLELTPEQQAKVAVQVTYTGKDGTSLKANNKRLTAADFEKMNLQDMEDLWDNQIAIKETGAQASAKGGAYGWESFYDSNWYQIHNDEGSGTAKSFRRLGQEMLGVAGYMDGYVTFMSGKSENDLDALRKITNDPSITWKDYKMKRYQEVAENMEKIPYFDSDEVIEQFKEALAQDAKNGNRNQTNGVKRLLYGTVKRATNDFTNGTIYEAPQQTSITSAQQLVDLAEANEFGNYRLDEDIDFSEIQAKDGYYIEKRFIGILDGNGHKITGMNSTLFKESAYAQISDLTIENPNFGDSVTSMLVGTARNFSVRNITALETGKELPLVTTKKGTYREYGTIDIQIGRTKINTVQQFLAIGTDAESLAGSYVLAADLDFSGEEISNVAVDRTFTGELDGAGHKIVNLSGVIFRELSGATVTNLGIDGGDITGDAQRGKLANTIDRSTIEKVYLGNFSIQNNAGQVGGLAGIITESIIKEVSLENIRIKGKDTIGGLGGQVNSSTVENCLVTGTIEGTSTNKTSGARVGGLVGWLDGSSSLDKCYAKADIKAPNIVGNGGLVGGQRYGTVKITNSLSMSTGEKAYRIAGFDTLGGSSNVYEYADSNSVTNVKADSKVVKLVDDAMLKMPQYYTTNLLWRKTVWNLDAVSIGGTPRLQGALITPSDDNIAVYSIQEPEEDESNAQDENLTVQPEDQTEEAVVPGTSSAEAPLIQIPSTESEQAEGTETETDTEAELQTEIVQKGDTLEKETNL</sequence>
<dbReference type="InterPro" id="IPR011505">
    <property type="entry name" value="Peptidase_M26_C_dom"/>
</dbReference>
<comment type="caution">
    <text evidence="7">The sequence shown here is derived from an EMBL/GenBank/DDBJ whole genome shotgun (WGS) entry which is preliminary data.</text>
</comment>
<dbReference type="GO" id="GO:0008270">
    <property type="term" value="F:zinc ion binding"/>
    <property type="evidence" value="ECO:0007669"/>
    <property type="project" value="InterPro"/>
</dbReference>
<feature type="signal peptide" evidence="3">
    <location>
        <begin position="1"/>
        <end position="28"/>
    </location>
</feature>
<evidence type="ECO:0000259" key="4">
    <source>
        <dbReference type="Pfam" id="PF05342"/>
    </source>
</evidence>
<organism evidence="7 8">
    <name type="scientific">Candidatus Mediterraneibacter pullicola</name>
    <dbReference type="NCBI Taxonomy" id="2838682"/>
    <lineage>
        <taxon>Bacteria</taxon>
        <taxon>Bacillati</taxon>
        <taxon>Bacillota</taxon>
        <taxon>Clostridia</taxon>
        <taxon>Lachnospirales</taxon>
        <taxon>Lachnospiraceae</taxon>
        <taxon>Mediterraneibacter</taxon>
    </lineage>
</organism>
<gene>
    <name evidence="7" type="ORF">H9798_03035</name>
</gene>
<dbReference type="GO" id="GO:0016020">
    <property type="term" value="C:membrane"/>
    <property type="evidence" value="ECO:0007669"/>
    <property type="project" value="InterPro"/>
</dbReference>
<feature type="domain" description="Peptidase M26 N-terminal" evidence="4">
    <location>
        <begin position="1250"/>
        <end position="1335"/>
    </location>
</feature>
<name>A0A9D2H9R5_9FIRM</name>
<evidence type="ECO:0000256" key="3">
    <source>
        <dbReference type="SAM" id="SignalP"/>
    </source>
</evidence>
<dbReference type="Pfam" id="PF07580">
    <property type="entry name" value="Peptidase_M26_C"/>
    <property type="match status" value="1"/>
</dbReference>
<accession>A0A9D2H9R5</accession>
<feature type="domain" description="Peptidase M26 C-terminal" evidence="5">
    <location>
        <begin position="565"/>
        <end position="1163"/>
    </location>
</feature>
<feature type="region of interest" description="Disordered" evidence="2">
    <location>
        <begin position="1727"/>
        <end position="1787"/>
    </location>
</feature>
<feature type="domain" description="GLUG" evidence="6">
    <location>
        <begin position="279"/>
        <end position="304"/>
    </location>
</feature>
<evidence type="ECO:0000259" key="6">
    <source>
        <dbReference type="Pfam" id="PF07581"/>
    </source>
</evidence>
<feature type="domain" description="Peptidase M26 N-terminal" evidence="4">
    <location>
        <begin position="42"/>
        <end position="239"/>
    </location>
</feature>
<dbReference type="Pfam" id="PF05342">
    <property type="entry name" value="Peptidase_M26_N"/>
    <property type="match status" value="3"/>
</dbReference>
<dbReference type="Gene3D" id="2.160.20.110">
    <property type="match status" value="3"/>
</dbReference>
<dbReference type="InterPro" id="IPR011050">
    <property type="entry name" value="Pectin_lyase_fold/virulence"/>
</dbReference>
<dbReference type="GO" id="GO:0004222">
    <property type="term" value="F:metalloendopeptidase activity"/>
    <property type="evidence" value="ECO:0007669"/>
    <property type="project" value="InterPro"/>
</dbReference>
<keyword evidence="3" id="KW-0732">Signal</keyword>
<reference evidence="7" key="2">
    <citation type="submission" date="2021-04" db="EMBL/GenBank/DDBJ databases">
        <authorList>
            <person name="Gilroy R."/>
        </authorList>
    </citation>
    <scope>NUCLEOTIDE SEQUENCE</scope>
    <source>
        <strain evidence="7">ChiSjej2B20-11307</strain>
    </source>
</reference>
<keyword evidence="1" id="KW-0378">Hydrolase</keyword>
<dbReference type="SUPFAM" id="SSF51126">
    <property type="entry name" value="Pectin lyase-like"/>
    <property type="match status" value="1"/>
</dbReference>
<dbReference type="Proteomes" id="UP000824223">
    <property type="component" value="Unassembled WGS sequence"/>
</dbReference>
<dbReference type="EMBL" id="DXAK01000012">
    <property type="protein sequence ID" value="HJA06111.1"/>
    <property type="molecule type" value="Genomic_DNA"/>
</dbReference>
<evidence type="ECO:0000259" key="5">
    <source>
        <dbReference type="Pfam" id="PF07580"/>
    </source>
</evidence>
<feature type="chain" id="PRO_5039314082" evidence="3">
    <location>
        <begin position="29"/>
        <end position="1787"/>
    </location>
</feature>
<feature type="compositionally biased region" description="Acidic residues" evidence="2">
    <location>
        <begin position="1755"/>
        <end position="1770"/>
    </location>
</feature>
<evidence type="ECO:0000256" key="2">
    <source>
        <dbReference type="SAM" id="MobiDB-lite"/>
    </source>
</evidence>
<dbReference type="InterPro" id="IPR011493">
    <property type="entry name" value="GLUG"/>
</dbReference>
<evidence type="ECO:0000256" key="1">
    <source>
        <dbReference type="ARBA" id="ARBA00022801"/>
    </source>
</evidence>
<dbReference type="GO" id="GO:0005576">
    <property type="term" value="C:extracellular region"/>
    <property type="evidence" value="ECO:0007669"/>
    <property type="project" value="InterPro"/>
</dbReference>
<proteinExistence type="predicted"/>